<comment type="similarity">
    <text evidence="2 4">Belongs to the trans-sulfuration enzymes family.</text>
</comment>
<dbReference type="PANTHER" id="PTHR11808">
    <property type="entry name" value="TRANS-SULFURATION ENZYME FAMILY MEMBER"/>
    <property type="match status" value="1"/>
</dbReference>
<dbReference type="PROSITE" id="PS00868">
    <property type="entry name" value="CYS_MET_METAB_PP"/>
    <property type="match status" value="1"/>
</dbReference>
<evidence type="ECO:0000256" key="2">
    <source>
        <dbReference type="ARBA" id="ARBA00009077"/>
    </source>
</evidence>
<dbReference type="GO" id="GO:0019343">
    <property type="term" value="P:cysteine biosynthetic process via cystathionine"/>
    <property type="evidence" value="ECO:0007669"/>
    <property type="project" value="TreeGrafter"/>
</dbReference>
<dbReference type="Gene3D" id="3.40.640.10">
    <property type="entry name" value="Type I PLP-dependent aspartate aminotransferase-like (Major domain)"/>
    <property type="match status" value="1"/>
</dbReference>
<evidence type="ECO:0000256" key="3">
    <source>
        <dbReference type="ARBA" id="ARBA00022898"/>
    </source>
</evidence>
<dbReference type="InterPro" id="IPR015421">
    <property type="entry name" value="PyrdxlP-dep_Trfase_major"/>
</dbReference>
<proteinExistence type="inferred from homology"/>
<dbReference type="GO" id="GO:0030170">
    <property type="term" value="F:pyridoxal phosphate binding"/>
    <property type="evidence" value="ECO:0007669"/>
    <property type="project" value="InterPro"/>
</dbReference>
<evidence type="ECO:0000256" key="4">
    <source>
        <dbReference type="RuleBase" id="RU362118"/>
    </source>
</evidence>
<dbReference type="GO" id="GO:0019346">
    <property type="term" value="P:transsulfuration"/>
    <property type="evidence" value="ECO:0007669"/>
    <property type="project" value="InterPro"/>
</dbReference>
<dbReference type="Gene3D" id="3.90.1150.10">
    <property type="entry name" value="Aspartate Aminotransferase, domain 1"/>
    <property type="match status" value="1"/>
</dbReference>
<reference evidence="5 6" key="1">
    <citation type="submission" date="2015-09" db="EMBL/GenBank/DDBJ databases">
        <title>Draft genome sequence of Kouleothrix aurantiaca JCM 19913.</title>
        <authorList>
            <person name="Hemp J."/>
        </authorList>
    </citation>
    <scope>NUCLEOTIDE SEQUENCE [LARGE SCALE GENOMIC DNA]</scope>
    <source>
        <strain evidence="5 6">COM-B</strain>
    </source>
</reference>
<name>A0A0P9EWH1_9CHLR</name>
<sequence>IMTPWGLQASVVDMTNLDAVRAALRPNTRLVWLETPSNPLLKISDIAGLAAIAHGAGARCAVDNTWATPVLQQPLALGADLVMHSTTKYLGGHSDVLGGAIVAREADPFFERVRFIQGNGGAVPSPFDCWLILRGIRSLAYRMRGHAENAARVAEFLSAQPAIERVYYPGLASHPGLAVAARQMRSGGGMLSVEVRGGEPAAMALAARVRLFTRATSLGGVESLIEHRASVEGPESRTPPGLLRISVGLEHPDDLIEDLKQALEQASEVSLD</sequence>
<dbReference type="GO" id="GO:0005737">
    <property type="term" value="C:cytoplasm"/>
    <property type="evidence" value="ECO:0007669"/>
    <property type="project" value="TreeGrafter"/>
</dbReference>
<feature type="non-terminal residue" evidence="5">
    <location>
        <position position="1"/>
    </location>
</feature>
<keyword evidence="6" id="KW-1185">Reference proteome</keyword>
<protein>
    <submittedName>
        <fullName evidence="5">Cystathionine gamma-synthase</fullName>
    </submittedName>
</protein>
<evidence type="ECO:0000256" key="1">
    <source>
        <dbReference type="ARBA" id="ARBA00001933"/>
    </source>
</evidence>
<dbReference type="PATRIC" id="fig|186479.3.peg.4996"/>
<dbReference type="AlphaFoldDB" id="A0A0P9EWH1"/>
<dbReference type="GO" id="GO:0003962">
    <property type="term" value="F:cystathionine gamma-synthase activity"/>
    <property type="evidence" value="ECO:0007669"/>
    <property type="project" value="TreeGrafter"/>
</dbReference>
<comment type="cofactor">
    <cofactor evidence="1 4">
        <name>pyridoxal 5'-phosphate</name>
        <dbReference type="ChEBI" id="CHEBI:597326"/>
    </cofactor>
</comment>
<evidence type="ECO:0000313" key="6">
    <source>
        <dbReference type="Proteomes" id="UP000050509"/>
    </source>
</evidence>
<keyword evidence="3 4" id="KW-0663">Pyridoxal phosphate</keyword>
<accession>A0A0P9EWH1</accession>
<dbReference type="InterPro" id="IPR015422">
    <property type="entry name" value="PyrdxlP-dep_Trfase_small"/>
</dbReference>
<dbReference type="InterPro" id="IPR000277">
    <property type="entry name" value="Cys/Met-Metab_PyrdxlP-dep_enz"/>
</dbReference>
<dbReference type="Proteomes" id="UP000050509">
    <property type="component" value="Unassembled WGS sequence"/>
</dbReference>
<dbReference type="GO" id="GO:0004123">
    <property type="term" value="F:cystathionine gamma-lyase activity"/>
    <property type="evidence" value="ECO:0007669"/>
    <property type="project" value="TreeGrafter"/>
</dbReference>
<dbReference type="Pfam" id="PF01053">
    <property type="entry name" value="Cys_Met_Meta_PP"/>
    <property type="match status" value="1"/>
</dbReference>
<comment type="caution">
    <text evidence="5">The sequence shown here is derived from an EMBL/GenBank/DDBJ whole genome shotgun (WGS) entry which is preliminary data.</text>
</comment>
<dbReference type="InterPro" id="IPR015424">
    <property type="entry name" value="PyrdxlP-dep_Trfase"/>
</dbReference>
<dbReference type="PANTHER" id="PTHR11808:SF15">
    <property type="entry name" value="CYSTATHIONINE GAMMA-LYASE"/>
    <property type="match status" value="1"/>
</dbReference>
<gene>
    <name evidence="5" type="ORF">SE17_36800</name>
</gene>
<organism evidence="5 6">
    <name type="scientific">Kouleothrix aurantiaca</name>
    <dbReference type="NCBI Taxonomy" id="186479"/>
    <lineage>
        <taxon>Bacteria</taxon>
        <taxon>Bacillati</taxon>
        <taxon>Chloroflexota</taxon>
        <taxon>Chloroflexia</taxon>
        <taxon>Chloroflexales</taxon>
        <taxon>Roseiflexineae</taxon>
        <taxon>Roseiflexaceae</taxon>
        <taxon>Kouleothrix</taxon>
    </lineage>
</organism>
<dbReference type="SUPFAM" id="SSF53383">
    <property type="entry name" value="PLP-dependent transferases"/>
    <property type="match status" value="1"/>
</dbReference>
<dbReference type="InterPro" id="IPR054542">
    <property type="entry name" value="Cys_met_metab_PP"/>
</dbReference>
<dbReference type="EMBL" id="LJCR01002476">
    <property type="protein sequence ID" value="KPV48672.1"/>
    <property type="molecule type" value="Genomic_DNA"/>
</dbReference>
<evidence type="ECO:0000313" key="5">
    <source>
        <dbReference type="EMBL" id="KPV48672.1"/>
    </source>
</evidence>